<sequence length="1089" mass="120324">MDTPDPLNDASSLPHEPDITPNSADFASPVPVPSRKSTTPVRRKAARRKAKPSFLELDNENDDDQERGYDGKPSNKPRTFEAFESASSNFQCSPTAFKPDTKSHGKYLSGCANQTSDVSTPAPINRFLYDCDDEPEKIPQNKYLSGCANYTSEVSTPASVHGFVYDWDDDDPQTSHSPHHAPVPQQSAEVEQRNIPEHEGLFKGLLRSGLVETASTAASPEPWQQKEKLWSGMRGESAIDTDETNNKIDESADDQVVKKFSLSALPPSRGNSPATIKTKPKTATKKRSTKEPAKESKKKAARQAATHQRKPMTDQPMTDQPKPRKANRVPSLELFSSGEDNKIAVTIGPDLQEKEEKIARDRSRQAEFKPLKSPINSHLAATQDIISISSGLSDSFEEEDDKGDDDFVPTSSHQIDSTQPKTRAETRYRVAKPVSRSLNGSRAAHENLATDNSAAGVKPKTPPKQKIKASPVLKKSLNATGVQIRPQVKNEKGLATSAPSQVKQSNAAHQSAIINVSENNTQLEKYAGVTIPASSKFKQTKSRLVNKLGHTHEADSAAVNGSRNHGVDSFSRDGPKSNFKLQRTAKASMSQPNERHCLPGTEDVASETVKAESTTVSREVRKQRPTKTVRSHPDRHQAGWNAQIFAPVVEADEENQCTEPVYDYQAHVEGTLLDSAPSDRVPDNHYAAVSDDGLIDYADGETATGVEAFSTENVNSIVLPENNNNLPTKQVKVHVGLQKDSPDENNPARFVTRDEFATGPNPLKRRLPEERSVTQTANQINRGSWFRDCLKPMSSSSSVQRSIDSIVPPLNKRNVAKKSRLEALRTSVRSPNEQLANGAAASSTLVCDSGDDVFNSGYQDDTIKRTTAFVRKCTSKPTENQGHARVEAPTSSRNQHDEQGRVRARALHQPDTVMNRVLAEISNPTVHENTTHSSHDESGKISLHDGHHRLCHQPRVSEIDQREQAWKKATEPYGEGIGDIMHRTVNVILRSLKTKEDAINDVIEDYGMEGKHIVSRLSAEHEKERKRLAKQYEQCRLNYIQACLEARHRTESTLNDLMSEDLSQIMTRVGKDPAVGRLKRLQKAIQRPS</sequence>
<dbReference type="AlphaFoldDB" id="A0A194VAQ1"/>
<feature type="region of interest" description="Disordered" evidence="1">
    <location>
        <begin position="162"/>
        <end position="201"/>
    </location>
</feature>
<dbReference type="STRING" id="694573.A0A194VAQ1"/>
<feature type="compositionally biased region" description="Basic and acidic residues" evidence="1">
    <location>
        <begin position="351"/>
        <end position="370"/>
    </location>
</feature>
<feature type="compositionally biased region" description="Basic and acidic residues" evidence="1">
    <location>
        <begin position="190"/>
        <end position="201"/>
    </location>
</feature>
<feature type="region of interest" description="Disordered" evidence="1">
    <location>
        <begin position="1"/>
        <end position="79"/>
    </location>
</feature>
<feature type="compositionally biased region" description="Acidic residues" evidence="1">
    <location>
        <begin position="395"/>
        <end position="407"/>
    </location>
</feature>
<evidence type="ECO:0000313" key="3">
    <source>
        <dbReference type="Proteomes" id="UP000078576"/>
    </source>
</evidence>
<dbReference type="Proteomes" id="UP000078576">
    <property type="component" value="Unassembled WGS sequence"/>
</dbReference>
<feature type="region of interest" description="Disordered" evidence="1">
    <location>
        <begin position="213"/>
        <end position="375"/>
    </location>
</feature>
<feature type="compositionally biased region" description="Polar residues" evidence="1">
    <location>
        <begin position="409"/>
        <end position="421"/>
    </location>
</feature>
<dbReference type="EMBL" id="KN714763">
    <property type="protein sequence ID" value="KUI60959.1"/>
    <property type="molecule type" value="Genomic_DNA"/>
</dbReference>
<name>A0A194VAQ1_CYTMA</name>
<reference evidence="3" key="1">
    <citation type="submission" date="2014-12" db="EMBL/GenBank/DDBJ databases">
        <title>Genome Sequence of Valsa Canker Pathogens Uncovers a Specific Adaption of Colonization on Woody Bark.</title>
        <authorList>
            <person name="Yin Z."/>
            <person name="Liu H."/>
            <person name="Gao X."/>
            <person name="Li Z."/>
            <person name="Song N."/>
            <person name="Ke X."/>
            <person name="Dai Q."/>
            <person name="Wu Y."/>
            <person name="Sun Y."/>
            <person name="Xu J.-R."/>
            <person name="Kang Z.K."/>
            <person name="Wang L."/>
            <person name="Huang L."/>
        </authorList>
    </citation>
    <scope>NUCLEOTIDE SEQUENCE [LARGE SCALE GENOMIC DNA]</scope>
    <source>
        <strain evidence="3">SXYL134</strain>
    </source>
</reference>
<feature type="region of interest" description="Disordered" evidence="1">
    <location>
        <begin position="875"/>
        <end position="901"/>
    </location>
</feature>
<feature type="compositionally biased region" description="Basic residues" evidence="1">
    <location>
        <begin position="621"/>
        <end position="630"/>
    </location>
</feature>
<dbReference type="OrthoDB" id="5242209at2759"/>
<feature type="compositionally biased region" description="Basic residues" evidence="1">
    <location>
        <begin position="41"/>
        <end position="51"/>
    </location>
</feature>
<feature type="region of interest" description="Disordered" evidence="1">
    <location>
        <begin position="390"/>
        <end position="468"/>
    </location>
</feature>
<feature type="region of interest" description="Disordered" evidence="1">
    <location>
        <begin position="613"/>
        <end position="634"/>
    </location>
</feature>
<gene>
    <name evidence="2" type="ORF">VP1G_08163</name>
</gene>
<protein>
    <submittedName>
        <fullName evidence="2">Uncharacterized protein</fullName>
    </submittedName>
</protein>
<organism evidence="2 3">
    <name type="scientific">Cytospora mali</name>
    <name type="common">Apple Valsa canker fungus</name>
    <name type="synonym">Valsa mali</name>
    <dbReference type="NCBI Taxonomy" id="578113"/>
    <lineage>
        <taxon>Eukaryota</taxon>
        <taxon>Fungi</taxon>
        <taxon>Dikarya</taxon>
        <taxon>Ascomycota</taxon>
        <taxon>Pezizomycotina</taxon>
        <taxon>Sordariomycetes</taxon>
        <taxon>Sordariomycetidae</taxon>
        <taxon>Diaporthales</taxon>
        <taxon>Cytosporaceae</taxon>
        <taxon>Cytospora</taxon>
    </lineage>
</organism>
<feature type="region of interest" description="Disordered" evidence="1">
    <location>
        <begin position="552"/>
        <end position="577"/>
    </location>
</feature>
<evidence type="ECO:0000256" key="1">
    <source>
        <dbReference type="SAM" id="MobiDB-lite"/>
    </source>
</evidence>
<proteinExistence type="predicted"/>
<accession>A0A194VAQ1</accession>
<evidence type="ECO:0000313" key="2">
    <source>
        <dbReference type="EMBL" id="KUI60959.1"/>
    </source>
</evidence>
<keyword evidence="3" id="KW-1185">Reference proteome</keyword>
<feature type="compositionally biased region" description="Basic residues" evidence="1">
    <location>
        <begin position="278"/>
        <end position="288"/>
    </location>
</feature>